<proteinExistence type="inferred from homology"/>
<keyword evidence="15" id="KW-1185">Reference proteome</keyword>
<dbReference type="PANTHER" id="PTHR12825">
    <property type="entry name" value="BNIP1-RELATED"/>
    <property type="match status" value="1"/>
</dbReference>
<comment type="subcellular location">
    <subcellularLocation>
        <location evidence="1">Endoplasmic reticulum membrane</location>
        <topology evidence="1">Single-pass type IV membrane protein</topology>
    </subcellularLocation>
</comment>
<dbReference type="AlphaFoldDB" id="A0A317SM31"/>
<keyword evidence="4" id="KW-0256">Endoplasmic reticulum</keyword>
<evidence type="ECO:0000256" key="4">
    <source>
        <dbReference type="ARBA" id="ARBA00022824"/>
    </source>
</evidence>
<evidence type="ECO:0000256" key="7">
    <source>
        <dbReference type="ARBA" id="ARBA00023054"/>
    </source>
</evidence>
<evidence type="ECO:0000256" key="8">
    <source>
        <dbReference type="ARBA" id="ARBA00023136"/>
    </source>
</evidence>
<keyword evidence="2" id="KW-0813">Transport</keyword>
<sequence>MTVLEISQRLASLTDTHKECMSLISRLSKLDTPGSDSTRTELANVVHQSLRDAESELELLSAQVEDEVGDGAQVALKSKIGKAAEDLKIARLQYRKAQLSAKRNALAAEQREREALLGGSGRSTPDSITGKRKGSQKLSQNDLLLHASTDVTTALRRTHTLLQSELSRSQFATETLNASTAALQDLTHRYSAFDDAISSSRALISDLVRKNKSDNWYYRGAIYILLGLLIWLVVRRLLWGPVYLVLGVPLRITWWGLSLVAGGLGFGGGREISEGAGMGMGGATTVQVVGIPESMLEKKSPERRATPMPGEGEKSVREQVEGIIDAELELKVEKAEVEKVEMETAEPVGRSPMHRNMEYVPEKERQAREKGDPETHDEL</sequence>
<evidence type="ECO:0000256" key="3">
    <source>
        <dbReference type="ARBA" id="ARBA00022692"/>
    </source>
</evidence>
<feature type="compositionally biased region" description="Basic and acidic residues" evidence="11">
    <location>
        <begin position="355"/>
        <end position="379"/>
    </location>
</feature>
<protein>
    <recommendedName>
        <fullName evidence="13">Sec20 C-terminal domain-containing protein</fullName>
    </recommendedName>
</protein>
<organism evidence="14 15">
    <name type="scientific">Tuber magnatum</name>
    <name type="common">white Piedmont truffle</name>
    <dbReference type="NCBI Taxonomy" id="42249"/>
    <lineage>
        <taxon>Eukaryota</taxon>
        <taxon>Fungi</taxon>
        <taxon>Dikarya</taxon>
        <taxon>Ascomycota</taxon>
        <taxon>Pezizomycotina</taxon>
        <taxon>Pezizomycetes</taxon>
        <taxon>Pezizales</taxon>
        <taxon>Tuberaceae</taxon>
        <taxon>Tuber</taxon>
    </lineage>
</organism>
<evidence type="ECO:0000256" key="11">
    <source>
        <dbReference type="SAM" id="MobiDB-lite"/>
    </source>
</evidence>
<dbReference type="EMBL" id="PYWC01000047">
    <property type="protein sequence ID" value="PWW75338.1"/>
    <property type="molecule type" value="Genomic_DNA"/>
</dbReference>
<keyword evidence="3 12" id="KW-0812">Transmembrane</keyword>
<dbReference type="GO" id="GO:0031201">
    <property type="term" value="C:SNARE complex"/>
    <property type="evidence" value="ECO:0007669"/>
    <property type="project" value="TreeGrafter"/>
</dbReference>
<evidence type="ECO:0000256" key="12">
    <source>
        <dbReference type="SAM" id="Phobius"/>
    </source>
</evidence>
<evidence type="ECO:0000256" key="2">
    <source>
        <dbReference type="ARBA" id="ARBA00022448"/>
    </source>
</evidence>
<dbReference type="InterPro" id="IPR005606">
    <property type="entry name" value="Sec20"/>
</dbReference>
<dbReference type="OrthoDB" id="46868at2759"/>
<keyword evidence="5" id="KW-0931">ER-Golgi transport</keyword>
<keyword evidence="6 12" id="KW-1133">Transmembrane helix</keyword>
<dbReference type="STRING" id="42249.A0A317SM31"/>
<reference evidence="14 15" key="1">
    <citation type="submission" date="2018-03" db="EMBL/GenBank/DDBJ databases">
        <title>Genomes of Pezizomycetes fungi and the evolution of truffles.</title>
        <authorList>
            <person name="Murat C."/>
            <person name="Payen T."/>
            <person name="Noel B."/>
            <person name="Kuo A."/>
            <person name="Martin F.M."/>
        </authorList>
    </citation>
    <scope>NUCLEOTIDE SEQUENCE [LARGE SCALE GENOMIC DNA]</scope>
    <source>
        <strain evidence="14">091103-1</strain>
    </source>
</reference>
<feature type="region of interest" description="Disordered" evidence="11">
    <location>
        <begin position="339"/>
        <end position="379"/>
    </location>
</feature>
<evidence type="ECO:0000256" key="9">
    <source>
        <dbReference type="ARBA" id="ARBA00037934"/>
    </source>
</evidence>
<keyword evidence="7 10" id="KW-0175">Coiled coil</keyword>
<keyword evidence="8 12" id="KW-0472">Membrane</keyword>
<feature type="coiled-coil region" evidence="10">
    <location>
        <begin position="50"/>
        <end position="109"/>
    </location>
</feature>
<name>A0A317SM31_9PEZI</name>
<feature type="region of interest" description="Disordered" evidence="11">
    <location>
        <begin position="113"/>
        <end position="135"/>
    </location>
</feature>
<evidence type="ECO:0000313" key="15">
    <source>
        <dbReference type="Proteomes" id="UP000246991"/>
    </source>
</evidence>
<comment type="similarity">
    <text evidence="9">Belongs to the SEC20 family.</text>
</comment>
<accession>A0A317SM31</accession>
<evidence type="ECO:0000259" key="13">
    <source>
        <dbReference type="Pfam" id="PF03908"/>
    </source>
</evidence>
<dbReference type="PANTHER" id="PTHR12825:SF0">
    <property type="entry name" value="VESICLE TRANSPORT PROTEIN SEC20"/>
    <property type="match status" value="1"/>
</dbReference>
<feature type="region of interest" description="Disordered" evidence="11">
    <location>
        <begin position="296"/>
        <end position="318"/>
    </location>
</feature>
<gene>
    <name evidence="14" type="ORF">C7212DRAFT_281727</name>
</gene>
<evidence type="ECO:0000313" key="14">
    <source>
        <dbReference type="EMBL" id="PWW75338.1"/>
    </source>
</evidence>
<dbReference type="GO" id="GO:0005484">
    <property type="term" value="F:SNAP receptor activity"/>
    <property type="evidence" value="ECO:0007669"/>
    <property type="project" value="InterPro"/>
</dbReference>
<evidence type="ECO:0000256" key="10">
    <source>
        <dbReference type="SAM" id="Coils"/>
    </source>
</evidence>
<dbReference type="Proteomes" id="UP000246991">
    <property type="component" value="Unassembled WGS sequence"/>
</dbReference>
<dbReference type="GO" id="GO:0006890">
    <property type="term" value="P:retrograde vesicle-mediated transport, Golgi to endoplasmic reticulum"/>
    <property type="evidence" value="ECO:0007669"/>
    <property type="project" value="InterPro"/>
</dbReference>
<dbReference type="Pfam" id="PF03908">
    <property type="entry name" value="Sec20"/>
    <property type="match status" value="1"/>
</dbReference>
<dbReference type="InterPro" id="IPR056173">
    <property type="entry name" value="Sec20_C"/>
</dbReference>
<evidence type="ECO:0000256" key="5">
    <source>
        <dbReference type="ARBA" id="ARBA00022892"/>
    </source>
</evidence>
<feature type="transmembrane region" description="Helical" evidence="12">
    <location>
        <begin position="216"/>
        <end position="234"/>
    </location>
</feature>
<dbReference type="GO" id="GO:0005789">
    <property type="term" value="C:endoplasmic reticulum membrane"/>
    <property type="evidence" value="ECO:0007669"/>
    <property type="project" value="UniProtKB-SubCell"/>
</dbReference>
<feature type="domain" description="Sec20 C-terminal" evidence="13">
    <location>
        <begin position="148"/>
        <end position="237"/>
    </location>
</feature>
<comment type="caution">
    <text evidence="14">The sequence shown here is derived from an EMBL/GenBank/DDBJ whole genome shotgun (WGS) entry which is preliminary data.</text>
</comment>
<evidence type="ECO:0000256" key="6">
    <source>
        <dbReference type="ARBA" id="ARBA00022989"/>
    </source>
</evidence>
<evidence type="ECO:0000256" key="1">
    <source>
        <dbReference type="ARBA" id="ARBA00004163"/>
    </source>
</evidence>